<reference evidence="2" key="1">
    <citation type="journal article" date="2023" name="Hortic. Res.">
        <title>A chromosome-level phased genome enabling allele-level studies in sweet orange: a case study on citrus Huanglongbing tolerance.</title>
        <authorList>
            <person name="Wu B."/>
            <person name="Yu Q."/>
            <person name="Deng Z."/>
            <person name="Duan Y."/>
            <person name="Luo F."/>
            <person name="Gmitter F. Jr."/>
        </authorList>
    </citation>
    <scope>NUCLEOTIDE SEQUENCE [LARGE SCALE GENOMIC DNA]</scope>
    <source>
        <strain evidence="2">cv. Valencia</strain>
    </source>
</reference>
<dbReference type="Proteomes" id="UP000829398">
    <property type="component" value="Chromosome 4"/>
</dbReference>
<gene>
    <name evidence="1" type="ORF">KPL71_011311</name>
</gene>
<name>A0ACB8L286_CITSI</name>
<evidence type="ECO:0000313" key="2">
    <source>
        <dbReference type="Proteomes" id="UP000829398"/>
    </source>
</evidence>
<proteinExistence type="predicted"/>
<evidence type="ECO:0000313" key="1">
    <source>
        <dbReference type="EMBL" id="KAH9767532.1"/>
    </source>
</evidence>
<dbReference type="EMBL" id="CM039173">
    <property type="protein sequence ID" value="KAH9767532.1"/>
    <property type="molecule type" value="Genomic_DNA"/>
</dbReference>
<sequence>MENPGDLAGVLGQSSLAPRSDTKEVGEKRSSDELGEKHEVARKRVKMRDLDDVIQSEEINSHHSKSLKNKEPNDKFRSDGEEMSQVTEVPLTLDLEASQVERTGKSTSQVVVDVAPGPLDLTSDDCIANRTDCDASPKCVENSDKLSSLHGKHSREPDNNCASTIRIGLDLNAEDVASSVNQYSFHPCKNRKHLNMRDASECASSTGSLEEKDSMRLWKEMKQNGFLSSSHGGISVQNSFLASSHGGISVQNSFLSSQGGIPPVPKQRGRKSKNDAQKKRMELAKRENVDRFTKIAAPSGLLNELNPGIINNVRNRKQVYSIIEAIVKSEKREKSLSESNQSSYLRSGSKDTDNFMAPANMSDSGIHRLIHSYEDRPSNTLCFSMQTSGSSMALNKSHPSISEGKSADGDSSMVDCEDDALALKLSSSNKASEYACTLSNEESTNFPSASSLSAKAASVASQWLELLHQDIKGRLSALRRSKKRVRAVISTELPFLISKEFSSGQENDPSIVNNCVAAAHMHRERWNTLFNQMDKALTEEEKQLESWFNQVKEMQLHCDQGLQYIHINAGYGFQHPGISEHDFSSGKVDSSQKELAVRAAAASIYSTCNFLASKENGYFWIPPLMFALATLREKLQRLHPIPRLRQLRRLHPTPLAKLSVSPMRVESPERHLNRVTRENVNKPHGCTRCYNASSAGNRTASQPDTRLHVVQIHRAHVHLRIRRPRGRPVDLQPANHVEDSVRRRACAAITEPGGVGDHAPFDLHLLFLCSDDVEMELS</sequence>
<organism evidence="1 2">
    <name type="scientific">Citrus sinensis</name>
    <name type="common">Sweet orange</name>
    <name type="synonym">Citrus aurantium var. sinensis</name>
    <dbReference type="NCBI Taxonomy" id="2711"/>
    <lineage>
        <taxon>Eukaryota</taxon>
        <taxon>Viridiplantae</taxon>
        <taxon>Streptophyta</taxon>
        <taxon>Embryophyta</taxon>
        <taxon>Tracheophyta</taxon>
        <taxon>Spermatophyta</taxon>
        <taxon>Magnoliopsida</taxon>
        <taxon>eudicotyledons</taxon>
        <taxon>Gunneridae</taxon>
        <taxon>Pentapetalae</taxon>
        <taxon>rosids</taxon>
        <taxon>malvids</taxon>
        <taxon>Sapindales</taxon>
        <taxon>Rutaceae</taxon>
        <taxon>Aurantioideae</taxon>
        <taxon>Citrus</taxon>
    </lineage>
</organism>
<comment type="caution">
    <text evidence="1">The sequence shown here is derived from an EMBL/GenBank/DDBJ whole genome shotgun (WGS) entry which is preliminary data.</text>
</comment>
<keyword evidence="2" id="KW-1185">Reference proteome</keyword>
<accession>A0ACB8L286</accession>
<protein>
    <submittedName>
        <fullName evidence="1">Cation-transporting ATPase</fullName>
    </submittedName>
</protein>